<feature type="transmembrane region" description="Helical" evidence="2">
    <location>
        <begin position="65"/>
        <end position="87"/>
    </location>
</feature>
<keyword evidence="2" id="KW-1133">Transmembrane helix</keyword>
<organism evidence="3 4">
    <name type="scientific">Candidatus Methylocalor cossyra</name>
    <dbReference type="NCBI Taxonomy" id="3108543"/>
    <lineage>
        <taxon>Bacteria</taxon>
        <taxon>Pseudomonadati</taxon>
        <taxon>Pseudomonadota</taxon>
        <taxon>Gammaproteobacteria</taxon>
        <taxon>Methylococcales</taxon>
        <taxon>Methylococcaceae</taxon>
        <taxon>Candidatus Methylocalor</taxon>
    </lineage>
</organism>
<evidence type="ECO:0000313" key="3">
    <source>
        <dbReference type="EMBL" id="CAL1239757.1"/>
    </source>
</evidence>
<dbReference type="Pfam" id="PF09527">
    <property type="entry name" value="ATPase_gene1"/>
    <property type="match status" value="1"/>
</dbReference>
<keyword evidence="1" id="KW-0175">Coiled coil</keyword>
<protein>
    <submittedName>
        <fullName evidence="3">ATP synthase protein I</fullName>
    </submittedName>
</protein>
<keyword evidence="4" id="KW-1185">Reference proteome</keyword>
<name>A0ABM9NGM8_9GAMM</name>
<proteinExistence type="predicted"/>
<reference evidence="3 4" key="1">
    <citation type="submission" date="2024-04" db="EMBL/GenBank/DDBJ databases">
        <authorList>
            <person name="Cremers G."/>
        </authorList>
    </citation>
    <scope>NUCLEOTIDE SEQUENCE [LARGE SCALE GENOMIC DNA]</scope>
    <source>
        <strain evidence="3">MeCH1-AG</strain>
    </source>
</reference>
<gene>
    <name evidence="3" type="ORF">MECH1_V1_0981</name>
</gene>
<feature type="transmembrane region" description="Helical" evidence="2">
    <location>
        <begin position="28"/>
        <end position="53"/>
    </location>
</feature>
<accession>A0ABM9NGM8</accession>
<evidence type="ECO:0000256" key="1">
    <source>
        <dbReference type="SAM" id="Coils"/>
    </source>
</evidence>
<evidence type="ECO:0000256" key="2">
    <source>
        <dbReference type="SAM" id="Phobius"/>
    </source>
</evidence>
<dbReference type="Proteomes" id="UP001497493">
    <property type="component" value="Chromosome"/>
</dbReference>
<sequence length="90" mass="10209">MDQWERLRLSIERQAKRMEQAEQERPTLLAQTAFLGVLALLLVLPVVLGAYLGRWLDALCQGYSVRWTVTLILVGLGLGIANVYLYIRGH</sequence>
<dbReference type="RefSeq" id="WP_348759295.1">
    <property type="nucleotide sequence ID" value="NZ_OZ026884.1"/>
</dbReference>
<dbReference type="EMBL" id="OZ026884">
    <property type="protein sequence ID" value="CAL1239757.1"/>
    <property type="molecule type" value="Genomic_DNA"/>
</dbReference>
<evidence type="ECO:0000313" key="4">
    <source>
        <dbReference type="Proteomes" id="UP001497493"/>
    </source>
</evidence>
<keyword evidence="2" id="KW-0812">Transmembrane</keyword>
<dbReference type="InterPro" id="IPR032820">
    <property type="entry name" value="ATPase_put"/>
</dbReference>
<keyword evidence="2" id="KW-0472">Membrane</keyword>
<feature type="coiled-coil region" evidence="1">
    <location>
        <begin position="1"/>
        <end position="31"/>
    </location>
</feature>